<keyword evidence="6" id="KW-0256">Endoplasmic reticulum</keyword>
<evidence type="ECO:0000256" key="8">
    <source>
        <dbReference type="ARBA" id="ARBA00023136"/>
    </source>
</evidence>
<accession>A0A0J6Y140</accession>
<gene>
    <name evidence="10" type="ORF">CIRG_10184</name>
</gene>
<keyword evidence="8 9" id="KW-0472">Membrane</keyword>
<keyword evidence="5" id="KW-0732">Signal</keyword>
<feature type="transmembrane region" description="Helical" evidence="9">
    <location>
        <begin position="183"/>
        <end position="205"/>
    </location>
</feature>
<dbReference type="Gene3D" id="3.40.30.10">
    <property type="entry name" value="Glutaredoxin"/>
    <property type="match status" value="1"/>
</dbReference>
<dbReference type="Proteomes" id="UP000054565">
    <property type="component" value="Unassembled WGS sequence"/>
</dbReference>
<dbReference type="STRING" id="404692.A0A0J6Y140"/>
<dbReference type="EMBL" id="DS028103">
    <property type="protein sequence ID" value="KMP02361.1"/>
    <property type="molecule type" value="Genomic_DNA"/>
</dbReference>
<protein>
    <recommendedName>
        <fullName evidence="12">Dolichyl-diphosphooligosaccharide-protein glycotransferase</fullName>
    </recommendedName>
</protein>
<dbReference type="FunFam" id="3.40.30.10:FF:000302">
    <property type="entry name" value="Oligosaccharyl transferase subunit (Gamma), putative"/>
    <property type="match status" value="1"/>
</dbReference>
<dbReference type="PANTHER" id="PTHR12692:SF0">
    <property type="entry name" value="GH11935P"/>
    <property type="match status" value="1"/>
</dbReference>
<dbReference type="GO" id="GO:0018279">
    <property type="term" value="P:protein N-linked glycosylation via asparagine"/>
    <property type="evidence" value="ECO:0007669"/>
    <property type="project" value="TreeGrafter"/>
</dbReference>
<dbReference type="Pfam" id="PF04756">
    <property type="entry name" value="OST3_OST6"/>
    <property type="match status" value="1"/>
</dbReference>
<dbReference type="InterPro" id="IPR021149">
    <property type="entry name" value="OligosaccharylTrfase_OST3/OST6"/>
</dbReference>
<evidence type="ECO:0000256" key="4">
    <source>
        <dbReference type="ARBA" id="ARBA00022692"/>
    </source>
</evidence>
<evidence type="ECO:0000256" key="9">
    <source>
        <dbReference type="SAM" id="Phobius"/>
    </source>
</evidence>
<comment type="subcellular location">
    <subcellularLocation>
        <location evidence="2">Endoplasmic reticulum membrane</location>
        <topology evidence="2">Multi-pass membrane protein</topology>
    </subcellularLocation>
</comment>
<evidence type="ECO:0000256" key="7">
    <source>
        <dbReference type="ARBA" id="ARBA00022989"/>
    </source>
</evidence>
<evidence type="ECO:0000256" key="5">
    <source>
        <dbReference type="ARBA" id="ARBA00022729"/>
    </source>
</evidence>
<evidence type="ECO:0000256" key="3">
    <source>
        <dbReference type="ARBA" id="ARBA00009561"/>
    </source>
</evidence>
<name>A0A0J6Y140_COCIT</name>
<feature type="transmembrane region" description="Helical" evidence="9">
    <location>
        <begin position="294"/>
        <end position="315"/>
    </location>
</feature>
<evidence type="ECO:0000256" key="2">
    <source>
        <dbReference type="ARBA" id="ARBA00004477"/>
    </source>
</evidence>
<evidence type="ECO:0000256" key="1">
    <source>
        <dbReference type="ARBA" id="ARBA00002791"/>
    </source>
</evidence>
<keyword evidence="7 9" id="KW-1133">Transmembrane helix</keyword>
<organism evidence="10 11">
    <name type="scientific">Coccidioides immitis RMSCC 2394</name>
    <dbReference type="NCBI Taxonomy" id="404692"/>
    <lineage>
        <taxon>Eukaryota</taxon>
        <taxon>Fungi</taxon>
        <taxon>Dikarya</taxon>
        <taxon>Ascomycota</taxon>
        <taxon>Pezizomycotina</taxon>
        <taxon>Eurotiomycetes</taxon>
        <taxon>Eurotiomycetidae</taxon>
        <taxon>Onygenales</taxon>
        <taxon>Onygenaceae</taxon>
        <taxon>Coccidioides</taxon>
    </lineage>
</organism>
<dbReference type="SUPFAM" id="SSF52833">
    <property type="entry name" value="Thioredoxin-like"/>
    <property type="match status" value="1"/>
</dbReference>
<dbReference type="GO" id="GO:0008250">
    <property type="term" value="C:oligosaccharyltransferase complex"/>
    <property type="evidence" value="ECO:0007669"/>
    <property type="project" value="TreeGrafter"/>
</dbReference>
<dbReference type="PANTHER" id="PTHR12692">
    <property type="entry name" value="DOLICHYL-DIPHOSPHOOLIGOSACCHARIDE--PROTEIN GLYCOSYLTRANSFERASE-RELATED"/>
    <property type="match status" value="1"/>
</dbReference>
<proteinExistence type="inferred from homology"/>
<evidence type="ECO:0000313" key="11">
    <source>
        <dbReference type="Proteomes" id="UP000054565"/>
    </source>
</evidence>
<evidence type="ECO:0000313" key="10">
    <source>
        <dbReference type="EMBL" id="KMP02361.1"/>
    </source>
</evidence>
<comment type="similarity">
    <text evidence="3">Belongs to the OST3/OST6 family.</text>
</comment>
<comment type="function">
    <text evidence="1">Subunit of the oligosaccharyl transferase (OST) complex that catalyzes the initial transfer of a defined glycan (Glc(3)Man(9)GlcNAc(2) in eukaryotes) from the lipid carrier dolichol-pyrophosphate to an asparagine residue within an Asn-X-Ser/Thr consensus motif in nascent polypeptide chains, the first step in protein N-glycosylation. N-glycosylation occurs cotranslationally and the complex associates with the Sec61 complex at the channel-forming translocon complex that mediates protein translocation across the endoplasmic reticulum (ER). All subunits are required for a maximal enzyme activity.</text>
</comment>
<evidence type="ECO:0000256" key="6">
    <source>
        <dbReference type="ARBA" id="ARBA00022824"/>
    </source>
</evidence>
<feature type="transmembrane region" description="Helical" evidence="9">
    <location>
        <begin position="212"/>
        <end position="231"/>
    </location>
</feature>
<dbReference type="OrthoDB" id="67566at2759"/>
<keyword evidence="4 9" id="KW-0812">Transmembrane</keyword>
<sequence>MMGVKQTVNLFLISLNFFFAFNVVSGLDKFTQFSSLPKSLLPIQLDDSSYNEIVSDPRDYHVAILLTAVEARYGCQLCRDMQPEWDLLAKSWNKASHPSTRLLFGTLDFDQGKAVFQKLILQTAPVLLLFPPTVGPAARQNSSPLRYDFNGPVSADQLYTWISRHLPESPSLDIVRPVNYTRILGITTSLLCFISIFAACSPYILPVVRNRTIWAAMSLIALLLFTSGHMFNHIRKVPYVTGDGKGGITYFASGFSNQFGLESQIIAAIYGLLSFTIIALATKTPQIVDTKAQQASVVIWTMILLGMYSFLMSIFRAKSGGYPFFLPPF</sequence>
<dbReference type="CDD" id="cd02961">
    <property type="entry name" value="PDI_a_family"/>
    <property type="match status" value="1"/>
</dbReference>
<dbReference type="AlphaFoldDB" id="A0A0J6Y140"/>
<reference evidence="11" key="1">
    <citation type="journal article" date="2010" name="Genome Res.">
        <title>Population genomic sequencing of Coccidioides fungi reveals recent hybridization and transposon control.</title>
        <authorList>
            <person name="Neafsey D.E."/>
            <person name="Barker B.M."/>
            <person name="Sharpton T.J."/>
            <person name="Stajich J.E."/>
            <person name="Park D.J."/>
            <person name="Whiston E."/>
            <person name="Hung C.-Y."/>
            <person name="McMahan C."/>
            <person name="White J."/>
            <person name="Sykes S."/>
            <person name="Heiman D."/>
            <person name="Young S."/>
            <person name="Zeng Q."/>
            <person name="Abouelleil A."/>
            <person name="Aftuck L."/>
            <person name="Bessette D."/>
            <person name="Brown A."/>
            <person name="FitzGerald M."/>
            <person name="Lui A."/>
            <person name="Macdonald J.P."/>
            <person name="Priest M."/>
            <person name="Orbach M.J."/>
            <person name="Galgiani J.N."/>
            <person name="Kirkland T.N."/>
            <person name="Cole G.T."/>
            <person name="Birren B.W."/>
            <person name="Henn M.R."/>
            <person name="Taylor J.W."/>
            <person name="Rounsley S.D."/>
        </authorList>
    </citation>
    <scope>NUCLEOTIDE SEQUENCE [LARGE SCALE GENOMIC DNA]</scope>
    <source>
        <strain evidence="11">RMSCC 2394</strain>
    </source>
</reference>
<dbReference type="InterPro" id="IPR036249">
    <property type="entry name" value="Thioredoxin-like_sf"/>
</dbReference>
<evidence type="ECO:0008006" key="12">
    <source>
        <dbReference type="Google" id="ProtNLM"/>
    </source>
</evidence>
<feature type="transmembrane region" description="Helical" evidence="9">
    <location>
        <begin position="265"/>
        <end position="282"/>
    </location>
</feature>